<sequence length="129" mass="14769">MDLPSSSYCDSLEEFWNAEEEPEEIETMLKVFPYIYNQYLDVFSRVKSEKIPPHCTCDHHIELKGSLPPVGVIYSLSNQESDTLRAYISENVEKVFIPQAPLQQEHPSSLSKRRMVASVCVLITTNSML</sequence>
<keyword evidence="2" id="KW-1185">Reference proteome</keyword>
<accession>A0A9Q3GSL1</accession>
<evidence type="ECO:0000313" key="1">
    <source>
        <dbReference type="EMBL" id="MBW0477549.1"/>
    </source>
</evidence>
<gene>
    <name evidence="1" type="ORF">O181_017264</name>
</gene>
<protein>
    <submittedName>
        <fullName evidence="1">Uncharacterized protein</fullName>
    </submittedName>
</protein>
<dbReference type="OrthoDB" id="2690060at2759"/>
<organism evidence="1 2">
    <name type="scientific">Austropuccinia psidii MF-1</name>
    <dbReference type="NCBI Taxonomy" id="1389203"/>
    <lineage>
        <taxon>Eukaryota</taxon>
        <taxon>Fungi</taxon>
        <taxon>Dikarya</taxon>
        <taxon>Basidiomycota</taxon>
        <taxon>Pucciniomycotina</taxon>
        <taxon>Pucciniomycetes</taxon>
        <taxon>Pucciniales</taxon>
        <taxon>Sphaerophragmiaceae</taxon>
        <taxon>Austropuccinia</taxon>
    </lineage>
</organism>
<comment type="caution">
    <text evidence="1">The sequence shown here is derived from an EMBL/GenBank/DDBJ whole genome shotgun (WGS) entry which is preliminary data.</text>
</comment>
<name>A0A9Q3GSL1_9BASI</name>
<dbReference type="Proteomes" id="UP000765509">
    <property type="component" value="Unassembled WGS sequence"/>
</dbReference>
<proteinExistence type="predicted"/>
<reference evidence="1" key="1">
    <citation type="submission" date="2021-03" db="EMBL/GenBank/DDBJ databases">
        <title>Draft genome sequence of rust myrtle Austropuccinia psidii MF-1, a brazilian biotype.</title>
        <authorList>
            <person name="Quecine M.C."/>
            <person name="Pachon D.M.R."/>
            <person name="Bonatelli M.L."/>
            <person name="Correr F.H."/>
            <person name="Franceschini L.M."/>
            <person name="Leite T.F."/>
            <person name="Margarido G.R.A."/>
            <person name="Almeida C.A."/>
            <person name="Ferrarezi J.A."/>
            <person name="Labate C.A."/>
        </authorList>
    </citation>
    <scope>NUCLEOTIDE SEQUENCE</scope>
    <source>
        <strain evidence="1">MF-1</strain>
    </source>
</reference>
<dbReference type="EMBL" id="AVOT02004849">
    <property type="protein sequence ID" value="MBW0477549.1"/>
    <property type="molecule type" value="Genomic_DNA"/>
</dbReference>
<evidence type="ECO:0000313" key="2">
    <source>
        <dbReference type="Proteomes" id="UP000765509"/>
    </source>
</evidence>
<dbReference type="AlphaFoldDB" id="A0A9Q3GSL1"/>